<evidence type="ECO:0000256" key="1">
    <source>
        <dbReference type="ARBA" id="ARBA00006987"/>
    </source>
</evidence>
<dbReference type="EMBL" id="JABFCS010000001">
    <property type="protein sequence ID" value="NNU42902.1"/>
    <property type="molecule type" value="Genomic_DNA"/>
</dbReference>
<comment type="similarity">
    <text evidence="1">Belongs to the UPF0065 (bug) family.</text>
</comment>
<dbReference type="Gene3D" id="3.40.190.150">
    <property type="entry name" value="Bordetella uptake gene, domain 1"/>
    <property type="match status" value="1"/>
</dbReference>
<dbReference type="InterPro" id="IPR042100">
    <property type="entry name" value="Bug_dom1"/>
</dbReference>
<dbReference type="PANTHER" id="PTHR42928">
    <property type="entry name" value="TRICARBOXYLATE-BINDING PROTEIN"/>
    <property type="match status" value="1"/>
</dbReference>
<proteinExistence type="inferred from homology"/>
<dbReference type="SUPFAM" id="SSF53850">
    <property type="entry name" value="Periplasmic binding protein-like II"/>
    <property type="match status" value="1"/>
</dbReference>
<feature type="signal peptide" evidence="2">
    <location>
        <begin position="1"/>
        <end position="26"/>
    </location>
</feature>
<keyword evidence="2" id="KW-0732">Signal</keyword>
<name>A0A849K341_9BURK</name>
<reference evidence="3 4" key="1">
    <citation type="submission" date="2020-05" db="EMBL/GenBank/DDBJ databases">
        <authorList>
            <person name="Khan S.A."/>
            <person name="Jeon C.O."/>
            <person name="Chun B.H."/>
        </authorList>
    </citation>
    <scope>NUCLEOTIDE SEQUENCE [LARGE SCALE GENOMIC DNA]</scope>
    <source>
        <strain evidence="3 4">B156</strain>
    </source>
</reference>
<dbReference type="AlphaFoldDB" id="A0A849K341"/>
<comment type="caution">
    <text evidence="3">The sequence shown here is derived from an EMBL/GenBank/DDBJ whole genome shotgun (WGS) entry which is preliminary data.</text>
</comment>
<accession>A0A849K341</accession>
<organism evidence="3 4">
    <name type="scientific">Ramlibacter montanisoli</name>
    <dbReference type="NCBI Taxonomy" id="2732512"/>
    <lineage>
        <taxon>Bacteria</taxon>
        <taxon>Pseudomonadati</taxon>
        <taxon>Pseudomonadota</taxon>
        <taxon>Betaproteobacteria</taxon>
        <taxon>Burkholderiales</taxon>
        <taxon>Comamonadaceae</taxon>
        <taxon>Ramlibacter</taxon>
    </lineage>
</organism>
<evidence type="ECO:0000313" key="4">
    <source>
        <dbReference type="Proteomes" id="UP000552954"/>
    </source>
</evidence>
<dbReference type="PIRSF" id="PIRSF017082">
    <property type="entry name" value="YflP"/>
    <property type="match status" value="1"/>
</dbReference>
<evidence type="ECO:0000313" key="3">
    <source>
        <dbReference type="EMBL" id="NNU42902.1"/>
    </source>
</evidence>
<gene>
    <name evidence="3" type="ORF">HK415_06600</name>
</gene>
<feature type="chain" id="PRO_5032541111" evidence="2">
    <location>
        <begin position="27"/>
        <end position="326"/>
    </location>
</feature>
<reference evidence="3 4" key="2">
    <citation type="submission" date="2020-06" db="EMBL/GenBank/DDBJ databases">
        <title>Ramlibacter rhizophilus sp. nov., isolated from rhizosphere soil of national flower Mugunghwa from South Korea.</title>
        <authorList>
            <person name="Zheng-Fei Y."/>
            <person name="Huan T."/>
        </authorList>
    </citation>
    <scope>NUCLEOTIDE SEQUENCE [LARGE SCALE GENOMIC DNA]</scope>
    <source>
        <strain evidence="3 4">B156</strain>
    </source>
</reference>
<dbReference type="Pfam" id="PF03401">
    <property type="entry name" value="TctC"/>
    <property type="match status" value="1"/>
</dbReference>
<dbReference type="InterPro" id="IPR005064">
    <property type="entry name" value="BUG"/>
</dbReference>
<dbReference type="InterPro" id="IPR006311">
    <property type="entry name" value="TAT_signal"/>
</dbReference>
<sequence length="326" mass="33974">MPTRSRFLLALGAALAAFSFAGSAWAQAFPSKPVKIVVPQTPGGASDALARIVGQKLSERWGQPVIIENKAGAGGNVGTDLVAKSPADGYTLLMSYVGTQAINGSLYKTLPYDPYKDFATVATLATVPFALVVNQNFPARSVGELVAYAKAHPGQVNFGSAGNGSLNQLLGEMVNMSQGIKLVHVPYKGAAGALTDTIGGQVQMTFASLPSVAGHIRGDKVRALAVTGTKRSPAFPNVPTLGEGGLAGFELSPWFGLLAPAGTPEAVVRKINADVAEALRDKDLLEKFAAAGADPYPTAPEQFARILQDDIQKWSQVVRTSGAKID</sequence>
<dbReference type="CDD" id="cd13578">
    <property type="entry name" value="PBP2_Bug27"/>
    <property type="match status" value="1"/>
</dbReference>
<dbReference type="PROSITE" id="PS51318">
    <property type="entry name" value="TAT"/>
    <property type="match status" value="1"/>
</dbReference>
<keyword evidence="4" id="KW-1185">Reference proteome</keyword>
<dbReference type="RefSeq" id="WP_171557516.1">
    <property type="nucleotide sequence ID" value="NZ_JABFCS010000001.1"/>
</dbReference>
<dbReference type="Gene3D" id="3.40.190.10">
    <property type="entry name" value="Periplasmic binding protein-like II"/>
    <property type="match status" value="1"/>
</dbReference>
<dbReference type="PANTHER" id="PTHR42928:SF5">
    <property type="entry name" value="BLR1237 PROTEIN"/>
    <property type="match status" value="1"/>
</dbReference>
<dbReference type="Proteomes" id="UP000552954">
    <property type="component" value="Unassembled WGS sequence"/>
</dbReference>
<protein>
    <submittedName>
        <fullName evidence="3">Tripartite tricarboxylate transporter substrate binding protein</fullName>
    </submittedName>
</protein>
<evidence type="ECO:0000256" key="2">
    <source>
        <dbReference type="SAM" id="SignalP"/>
    </source>
</evidence>